<name>A0AAD4QNN0_9AGAM</name>
<reference evidence="1" key="1">
    <citation type="journal article" date="2022" name="New Phytol.">
        <title>Evolutionary transition to the ectomycorrhizal habit in the genomes of a hyperdiverse lineage of mushroom-forming fungi.</title>
        <authorList>
            <person name="Looney B."/>
            <person name="Miyauchi S."/>
            <person name="Morin E."/>
            <person name="Drula E."/>
            <person name="Courty P.E."/>
            <person name="Kohler A."/>
            <person name="Kuo A."/>
            <person name="LaButti K."/>
            <person name="Pangilinan J."/>
            <person name="Lipzen A."/>
            <person name="Riley R."/>
            <person name="Andreopoulos W."/>
            <person name="He G."/>
            <person name="Johnson J."/>
            <person name="Nolan M."/>
            <person name="Tritt A."/>
            <person name="Barry K.W."/>
            <person name="Grigoriev I.V."/>
            <person name="Nagy L.G."/>
            <person name="Hibbett D."/>
            <person name="Henrissat B."/>
            <person name="Matheny P.B."/>
            <person name="Labbe J."/>
            <person name="Martin F.M."/>
        </authorList>
    </citation>
    <scope>NUCLEOTIDE SEQUENCE</scope>
    <source>
        <strain evidence="1">BPL690</strain>
    </source>
</reference>
<dbReference type="Proteomes" id="UP001203297">
    <property type="component" value="Unassembled WGS sequence"/>
</dbReference>
<sequence>MRKVPGQNILILGQMVRNQFSDFQIDSPGGIFLVVFLRTHLVPSALRSRSPNRSARAEFRELIIPIHWKYWNLGSLNHWIIWRWLGSTHRTTLDCL</sequence>
<keyword evidence="2" id="KW-1185">Reference proteome</keyword>
<evidence type="ECO:0000313" key="2">
    <source>
        <dbReference type="Proteomes" id="UP001203297"/>
    </source>
</evidence>
<protein>
    <submittedName>
        <fullName evidence="1">Uncharacterized protein</fullName>
    </submittedName>
</protein>
<accession>A0AAD4QNN0</accession>
<dbReference type="EMBL" id="WTXG01000004">
    <property type="protein sequence ID" value="KAI0306028.1"/>
    <property type="molecule type" value="Genomic_DNA"/>
</dbReference>
<dbReference type="AlphaFoldDB" id="A0AAD4QNN0"/>
<proteinExistence type="predicted"/>
<comment type="caution">
    <text evidence="1">The sequence shown here is derived from an EMBL/GenBank/DDBJ whole genome shotgun (WGS) entry which is preliminary data.</text>
</comment>
<organism evidence="1 2">
    <name type="scientific">Multifurca ochricompacta</name>
    <dbReference type="NCBI Taxonomy" id="376703"/>
    <lineage>
        <taxon>Eukaryota</taxon>
        <taxon>Fungi</taxon>
        <taxon>Dikarya</taxon>
        <taxon>Basidiomycota</taxon>
        <taxon>Agaricomycotina</taxon>
        <taxon>Agaricomycetes</taxon>
        <taxon>Russulales</taxon>
        <taxon>Russulaceae</taxon>
        <taxon>Multifurca</taxon>
    </lineage>
</organism>
<evidence type="ECO:0000313" key="1">
    <source>
        <dbReference type="EMBL" id="KAI0306028.1"/>
    </source>
</evidence>
<gene>
    <name evidence="1" type="ORF">B0F90DRAFT_1695456</name>
</gene>
<feature type="non-terminal residue" evidence="1">
    <location>
        <position position="1"/>
    </location>
</feature>